<feature type="compositionally biased region" description="Acidic residues" evidence="1">
    <location>
        <begin position="384"/>
        <end position="399"/>
    </location>
</feature>
<dbReference type="InterPro" id="IPR028244">
    <property type="entry name" value="T6SS_Rhs_Vgr_dom"/>
</dbReference>
<dbReference type="InterPro" id="IPR037026">
    <property type="entry name" value="Vgr_OB-fold_dom_sf"/>
</dbReference>
<dbReference type="EMBL" id="VMHM01000003">
    <property type="protein sequence ID" value="TSK04844.1"/>
    <property type="molecule type" value="Genomic_DNA"/>
</dbReference>
<protein>
    <submittedName>
        <fullName evidence="5">Type VI secretion system tip protein VgrG</fullName>
    </submittedName>
</protein>
<feature type="domain" description="Gp5/Type VI secretion system Vgr protein OB-fold" evidence="2">
    <location>
        <begin position="532"/>
        <end position="597"/>
    </location>
</feature>
<feature type="compositionally biased region" description="Low complexity" evidence="1">
    <location>
        <begin position="400"/>
        <end position="413"/>
    </location>
</feature>
<dbReference type="Pfam" id="PF10106">
    <property type="entry name" value="DUF2345"/>
    <property type="match status" value="1"/>
</dbReference>
<dbReference type="SUPFAM" id="SSF69255">
    <property type="entry name" value="gp5 N-terminal domain-like"/>
    <property type="match status" value="1"/>
</dbReference>
<dbReference type="Gene3D" id="2.30.110.50">
    <property type="match status" value="2"/>
</dbReference>
<reference evidence="5 6" key="1">
    <citation type="submission" date="2019-07" db="EMBL/GenBank/DDBJ databases">
        <title>Gilliamella genomes.</title>
        <authorList>
            <person name="Zheng H."/>
        </authorList>
    </citation>
    <scope>NUCLEOTIDE SEQUENCE [LARGE SCALE GENOMIC DNA]</scope>
    <source>
        <strain evidence="5 6">W8127</strain>
    </source>
</reference>
<dbReference type="InterPro" id="IPR006531">
    <property type="entry name" value="Gp5/Vgr_OB"/>
</dbReference>
<accession>A0A556SUP0</accession>
<name>A0A556SUP0_9GAMM</name>
<evidence type="ECO:0000256" key="1">
    <source>
        <dbReference type="SAM" id="MobiDB-lite"/>
    </source>
</evidence>
<evidence type="ECO:0000313" key="6">
    <source>
        <dbReference type="Proteomes" id="UP000319483"/>
    </source>
</evidence>
<sequence length="1043" mass="115206">MKYIEDNMNKGLTNLVNQLGNGLSRGLKQGLVNGVGHNRYTLNIDGLSAEVSILQVEGNEQLNQPWHYTITFTSSDKQLSVESFLNQNARLSFNPANSSRLSDFATQGFNALNSLTSSNPLDALKQSEPLKQLDKLKQSNPLDSLNSLTQFNPLNPLNSLLSQGGSRTLYGVVTQFSQLSVSNDEARYQVVLSSQLAKLALSHNCAIFQNQSVISVVEEVLRGHGYAGIDYRLVLKEQYPEREFITQWQESDLEFIQRLLADVGVYFRFETHGEHNCDVMVISDYEQGYQQVADIVYKQPSGTLDNGVESVWDITLHSQMVESSVQVQDYNYRDAQANLLGNVNSQQKDNTTYGTDYRYDEHYKGLNGNGDSNNGIDSDTNNNNDDDDDENSGDIDTDDSNGNNNDNSSDISTHSGNASNGVESGEWYARIRHERAISRQIVIRGKSNQANLAPGQHIRIKGSAIAGIDEGVMILTVQGQGNRSEAYELSFTAIPYQPLKPYRPEPIPFPTIDGTLPARVTSPNNDTYGYIDTQGRYRVKFNFDLKEWRNGEESLWLRLAKPYAGSTYGFHFPLIDGTEVAVAFTNGNPDRPYIAHAMHDSQHPDHVTTINKHRNVIRTPDNNKLRMDDKRGQEHIKLATEYGKTQLNIGHLVDQNKEQRGEGFELRTDEWGAIAANKGLYLTSQTEPKAQGKQLDMQGAITQLENALSIAKALQNAATASEAHGADTDSQEQLKATLTQLAQSGIIAYAQEGIALTSPENIQLSTSNSVSMTSENQTDINALKNITVSSGESIGLFAHKSGMKVFANQGDVEVQAQNANLNMAAKQDIKIDSVDGKLTVTASEELKLMCGGSYIKISSAGIELGTANNVYIKSNALQKMGPASLFLPNTDLPLSAVEIAKDLPYQLNLKIADIPGSMGINYPNTSWRIVSANSSDDALMTDDILCEGKTSQAGELLLTAEESKLLLVQYNKRPGYLWIVNNNIAYQLQFSNLEESNSLKAKIQAARAMGYHLNTIKEQNRFLKAVENDSFIKKNQLVDSIKK</sequence>
<gene>
    <name evidence="5" type="primary">vgrG</name>
    <name evidence="5" type="ORF">FPQ15_03265</name>
</gene>
<dbReference type="Pfam" id="PF04717">
    <property type="entry name" value="Phage_base_V"/>
    <property type="match status" value="1"/>
</dbReference>
<feature type="domain" description="DUF2345" evidence="3">
    <location>
        <begin position="736"/>
        <end position="883"/>
    </location>
</feature>
<dbReference type="Pfam" id="PF13296">
    <property type="entry name" value="T6SS_Vgr"/>
    <property type="match status" value="1"/>
</dbReference>
<evidence type="ECO:0000313" key="5">
    <source>
        <dbReference type="EMBL" id="TSK04844.1"/>
    </source>
</evidence>
<feature type="compositionally biased region" description="Polar residues" evidence="1">
    <location>
        <begin position="341"/>
        <end position="354"/>
    </location>
</feature>
<evidence type="ECO:0000259" key="3">
    <source>
        <dbReference type="Pfam" id="PF10106"/>
    </source>
</evidence>
<organism evidence="5 6">
    <name type="scientific">Gilliamella apicola</name>
    <dbReference type="NCBI Taxonomy" id="1196095"/>
    <lineage>
        <taxon>Bacteria</taxon>
        <taxon>Pseudomonadati</taxon>
        <taxon>Pseudomonadota</taxon>
        <taxon>Gammaproteobacteria</taxon>
        <taxon>Orbales</taxon>
        <taxon>Orbaceae</taxon>
        <taxon>Gilliamella</taxon>
    </lineage>
</organism>
<dbReference type="InterPro" id="IPR006533">
    <property type="entry name" value="T6SS_Vgr_RhsGE"/>
</dbReference>
<feature type="compositionally biased region" description="Low complexity" evidence="1">
    <location>
        <begin position="369"/>
        <end position="383"/>
    </location>
</feature>
<proteinExistence type="predicted"/>
<dbReference type="Proteomes" id="UP000319483">
    <property type="component" value="Unassembled WGS sequence"/>
</dbReference>
<dbReference type="SUPFAM" id="SSF69279">
    <property type="entry name" value="Phage tail proteins"/>
    <property type="match status" value="4"/>
</dbReference>
<dbReference type="InterPro" id="IPR018769">
    <property type="entry name" value="VgrG2_DUF2345"/>
</dbReference>
<dbReference type="AlphaFoldDB" id="A0A556SUP0"/>
<evidence type="ECO:0000259" key="2">
    <source>
        <dbReference type="Pfam" id="PF04717"/>
    </source>
</evidence>
<comment type="caution">
    <text evidence="5">The sequence shown here is derived from an EMBL/GenBank/DDBJ whole genome shotgun (WGS) entry which is preliminary data.</text>
</comment>
<dbReference type="Pfam" id="PF05954">
    <property type="entry name" value="Phage_GPD"/>
    <property type="match status" value="1"/>
</dbReference>
<dbReference type="Gene3D" id="2.40.50.230">
    <property type="entry name" value="Gp5 N-terminal domain"/>
    <property type="match status" value="1"/>
</dbReference>
<dbReference type="NCBIfam" id="TIGR01646">
    <property type="entry name" value="vgr_GE"/>
    <property type="match status" value="1"/>
</dbReference>
<feature type="domain" description="Putative type VI secretion system Rhs element associated Vgr" evidence="4">
    <location>
        <begin position="618"/>
        <end position="718"/>
    </location>
</feature>
<evidence type="ECO:0000259" key="4">
    <source>
        <dbReference type="Pfam" id="PF13296"/>
    </source>
</evidence>
<feature type="region of interest" description="Disordered" evidence="1">
    <location>
        <begin position="341"/>
        <end position="421"/>
    </location>
</feature>